<dbReference type="Proteomes" id="UP001374599">
    <property type="component" value="Unassembled WGS sequence"/>
</dbReference>
<keyword evidence="2" id="KW-1185">Reference proteome</keyword>
<evidence type="ECO:0000313" key="1">
    <source>
        <dbReference type="EMBL" id="GMQ65332.1"/>
    </source>
</evidence>
<protein>
    <submittedName>
        <fullName evidence="1">Glycosylating toxin sigma factor TcdR</fullName>
    </submittedName>
</protein>
<sequence length="171" mass="20433">MNDIHLLIKNYRNDGDETYLVQIIERFKPIIQKYSRLLKYEDAENELIEHLIICIKNIPLTTEGKQVNYIVQCVKNKYIYLSKRSNKLKNEISSNLIDIKPKSDSINPIIIEMYMAIDELPKEEKSVIINRYFYGYSDKEISKFHNVSRQAINKLRRKALKTLRKRMEEVY</sequence>
<comment type="caution">
    <text evidence="1">The sequence shown here is derived from an EMBL/GenBank/DDBJ whole genome shotgun (WGS) entry which is preliminary data.</text>
</comment>
<proteinExistence type="predicted"/>
<accession>A0ACB5URK9</accession>
<organism evidence="1 2">
    <name type="scientific">Vallitalea maricola</name>
    <dbReference type="NCBI Taxonomy" id="3074433"/>
    <lineage>
        <taxon>Bacteria</taxon>
        <taxon>Bacillati</taxon>
        <taxon>Bacillota</taxon>
        <taxon>Clostridia</taxon>
        <taxon>Lachnospirales</taxon>
        <taxon>Vallitaleaceae</taxon>
        <taxon>Vallitalea</taxon>
    </lineage>
</organism>
<name>A0ACB5URK9_9FIRM</name>
<gene>
    <name evidence="1" type="primary">tcdR</name>
    <name evidence="1" type="ORF">AN2V17_45760</name>
</gene>
<reference evidence="1" key="1">
    <citation type="submission" date="2023-09" db="EMBL/GenBank/DDBJ databases">
        <title>Vallitalea sediminicola and Vallitalea maricola sp. nov., anaerobic bacteria isolated from marine sediment.</title>
        <authorList>
            <person name="Hirano S."/>
            <person name="Maeda A."/>
            <person name="Terahara T."/>
            <person name="Mori K."/>
            <person name="Hamada M."/>
            <person name="Matsumoto R."/>
            <person name="Kobayashi T."/>
        </authorList>
    </citation>
    <scope>NUCLEOTIDE SEQUENCE</scope>
    <source>
        <strain evidence="1">AN17-2</strain>
    </source>
</reference>
<dbReference type="EMBL" id="BTPU01000120">
    <property type="protein sequence ID" value="GMQ65332.1"/>
    <property type="molecule type" value="Genomic_DNA"/>
</dbReference>
<evidence type="ECO:0000313" key="2">
    <source>
        <dbReference type="Proteomes" id="UP001374599"/>
    </source>
</evidence>